<evidence type="ECO:0000259" key="12">
    <source>
        <dbReference type="Pfam" id="PF04389"/>
    </source>
</evidence>
<dbReference type="GO" id="GO:0009966">
    <property type="term" value="P:regulation of signal transduction"/>
    <property type="evidence" value="ECO:0007669"/>
    <property type="project" value="InterPro"/>
</dbReference>
<reference evidence="13" key="1">
    <citation type="journal article" date="2012" name="Nat. Genet.">
        <title>Whole-genome sequence of Schistosoma haematobium.</title>
        <authorList>
            <person name="Young N.D."/>
            <person name="Jex A.R."/>
            <person name="Li B."/>
            <person name="Liu S."/>
            <person name="Yang L."/>
            <person name="Xiong Z."/>
            <person name="Li Y."/>
            <person name="Cantacessi C."/>
            <person name="Hall R.S."/>
            <person name="Xu X."/>
            <person name="Chen F."/>
            <person name="Wu X."/>
            <person name="Zerlotini A."/>
            <person name="Oliveira G."/>
            <person name="Hofmann A."/>
            <person name="Zhang G."/>
            <person name="Fang X."/>
            <person name="Kang Y."/>
            <person name="Campbell B.E."/>
            <person name="Loukas A."/>
            <person name="Ranganathan S."/>
            <person name="Rollinson D."/>
            <person name="Rinaldi G."/>
            <person name="Brindley P.J."/>
            <person name="Yang H."/>
            <person name="Wang J."/>
            <person name="Wang J."/>
            <person name="Gasser R.B."/>
        </authorList>
    </citation>
    <scope>NUCLEOTIDE SEQUENCE</scope>
</reference>
<keyword evidence="7 11" id="KW-0472">Membrane</keyword>
<protein>
    <recommendedName>
        <fullName evidence="9">BOS complex subunit NCLN</fullName>
    </recommendedName>
</protein>
<comment type="caution">
    <text evidence="13">The sequence shown here is derived from an EMBL/GenBank/DDBJ whole genome shotgun (WGS) entry which is preliminary data.</text>
</comment>
<keyword evidence="6 11" id="KW-1133">Transmembrane helix</keyword>
<reference evidence="13" key="3">
    <citation type="submission" date="2021-06" db="EMBL/GenBank/DDBJ databases">
        <title>Chromosome-level genome assembly for S. haematobium.</title>
        <authorList>
            <person name="Stroehlein A.J."/>
        </authorList>
    </citation>
    <scope>NUCLEOTIDE SEQUENCE</scope>
</reference>
<organism evidence="13 14">
    <name type="scientific">Schistosoma haematobium</name>
    <name type="common">Blood fluke</name>
    <dbReference type="NCBI Taxonomy" id="6185"/>
    <lineage>
        <taxon>Eukaryota</taxon>
        <taxon>Metazoa</taxon>
        <taxon>Spiralia</taxon>
        <taxon>Lophotrochozoa</taxon>
        <taxon>Platyhelminthes</taxon>
        <taxon>Trematoda</taxon>
        <taxon>Digenea</taxon>
        <taxon>Strigeidida</taxon>
        <taxon>Schistosomatoidea</taxon>
        <taxon>Schistosomatidae</taxon>
        <taxon>Schistosoma</taxon>
    </lineage>
</organism>
<feature type="region of interest" description="Disordered" evidence="10">
    <location>
        <begin position="568"/>
        <end position="596"/>
    </location>
</feature>
<dbReference type="SUPFAM" id="SSF53187">
    <property type="entry name" value="Zn-dependent exopeptidases"/>
    <property type="match status" value="1"/>
</dbReference>
<evidence type="ECO:0000313" key="14">
    <source>
        <dbReference type="Proteomes" id="UP000471633"/>
    </source>
</evidence>
<keyword evidence="8" id="KW-0325">Glycoprotein</keyword>
<dbReference type="InterPro" id="IPR007484">
    <property type="entry name" value="Peptidase_M28"/>
</dbReference>
<dbReference type="Pfam" id="PF04389">
    <property type="entry name" value="Peptidase_M28"/>
    <property type="match status" value="1"/>
</dbReference>
<feature type="compositionally biased region" description="Low complexity" evidence="10">
    <location>
        <begin position="572"/>
        <end position="589"/>
    </location>
</feature>
<comment type="similarity">
    <text evidence="2">Belongs to the nicastrin family.</text>
</comment>
<dbReference type="InterPro" id="IPR016574">
    <property type="entry name" value="Nicalin"/>
</dbReference>
<accession>A0A922ISM8</accession>
<dbReference type="GeneID" id="24591038"/>
<dbReference type="PANTHER" id="PTHR31826">
    <property type="entry name" value="NICALIN"/>
    <property type="match status" value="1"/>
</dbReference>
<reference evidence="13" key="4">
    <citation type="journal article" date="2022" name="PLoS Pathog.">
        <title>Chromosome-level genome of Schistosoma haematobium underpins genome-wide explorations of molecular variation.</title>
        <authorList>
            <person name="Stroehlein A.J."/>
            <person name="Korhonen P.K."/>
            <person name="Lee V.V."/>
            <person name="Ralph S.A."/>
            <person name="Mentink-Kane M."/>
            <person name="You H."/>
            <person name="McManus D.P."/>
            <person name="Tchuente L.T."/>
            <person name="Stothard J.R."/>
            <person name="Kaur P."/>
            <person name="Dudchenko O."/>
            <person name="Aiden E.L."/>
            <person name="Yang B."/>
            <person name="Yang H."/>
            <person name="Emery A.M."/>
            <person name="Webster B.L."/>
            <person name="Brindley P.J."/>
            <person name="Rollinson D."/>
            <person name="Chang B.C.H."/>
            <person name="Gasser R.B."/>
            <person name="Young N.D."/>
        </authorList>
    </citation>
    <scope>NUCLEOTIDE SEQUENCE</scope>
</reference>
<reference evidence="13" key="2">
    <citation type="journal article" date="2019" name="Gigascience">
        <title>High-quality Schistosoma haematobium genome achieved by single-molecule and long-range sequencing.</title>
        <authorList>
            <person name="Stroehlein A.J."/>
            <person name="Korhonen P.K."/>
            <person name="Chong T.M."/>
            <person name="Lim Y.L."/>
            <person name="Chan K.G."/>
            <person name="Webster B."/>
            <person name="Rollinson D."/>
            <person name="Brindley P.J."/>
            <person name="Gasser R.B."/>
            <person name="Young N.D."/>
        </authorList>
    </citation>
    <scope>NUCLEOTIDE SEQUENCE</scope>
</reference>
<dbReference type="AlphaFoldDB" id="A0A922ISM8"/>
<dbReference type="KEGG" id="shx:MS3_00007088"/>
<keyword evidence="3 11" id="KW-0812">Transmembrane</keyword>
<evidence type="ECO:0000256" key="7">
    <source>
        <dbReference type="ARBA" id="ARBA00023136"/>
    </source>
</evidence>
<evidence type="ECO:0000256" key="4">
    <source>
        <dbReference type="ARBA" id="ARBA00022729"/>
    </source>
</evidence>
<dbReference type="GO" id="GO:0005789">
    <property type="term" value="C:endoplasmic reticulum membrane"/>
    <property type="evidence" value="ECO:0007669"/>
    <property type="project" value="UniProtKB-SubCell"/>
</dbReference>
<name>A0A922ISM8_SCHHA</name>
<evidence type="ECO:0000256" key="8">
    <source>
        <dbReference type="ARBA" id="ARBA00023180"/>
    </source>
</evidence>
<evidence type="ECO:0000256" key="6">
    <source>
        <dbReference type="ARBA" id="ARBA00022989"/>
    </source>
</evidence>
<evidence type="ECO:0000256" key="2">
    <source>
        <dbReference type="ARBA" id="ARBA00007717"/>
    </source>
</evidence>
<gene>
    <name evidence="13" type="ORF">MS3_00007088</name>
</gene>
<evidence type="ECO:0000256" key="11">
    <source>
        <dbReference type="SAM" id="Phobius"/>
    </source>
</evidence>
<dbReference type="Gene3D" id="3.40.630.10">
    <property type="entry name" value="Zn peptidases"/>
    <property type="match status" value="1"/>
</dbReference>
<evidence type="ECO:0000256" key="9">
    <source>
        <dbReference type="ARBA" id="ARBA00034873"/>
    </source>
</evidence>
<comment type="subcellular location">
    <subcellularLocation>
        <location evidence="1">Endoplasmic reticulum membrane</location>
        <topology evidence="1">Single-pass membrane protein</topology>
    </subcellularLocation>
</comment>
<evidence type="ECO:0000256" key="1">
    <source>
        <dbReference type="ARBA" id="ARBA00004389"/>
    </source>
</evidence>
<feature type="transmembrane region" description="Helical" evidence="11">
    <location>
        <begin position="638"/>
        <end position="658"/>
    </location>
</feature>
<dbReference type="Proteomes" id="UP000471633">
    <property type="component" value="Unassembled WGS sequence"/>
</dbReference>
<keyword evidence="5" id="KW-0256">Endoplasmic reticulum</keyword>
<dbReference type="CTD" id="24591038"/>
<proteinExistence type="inferred from homology"/>
<keyword evidence="14" id="KW-1185">Reference proteome</keyword>
<evidence type="ECO:0000256" key="10">
    <source>
        <dbReference type="SAM" id="MobiDB-lite"/>
    </source>
</evidence>
<evidence type="ECO:0000256" key="5">
    <source>
        <dbReference type="ARBA" id="ARBA00022824"/>
    </source>
</evidence>
<sequence length="679" mass="76475">MWFSDVYDIALGLGNSVPQYLCIFLSTLLVLTPFSSVDAVQEFTVYRAQQYDFQGVRIGSRLSSVNCEAQTQSNKIVGRNCLLLRLAEVTVDIIKDAIYHKVAGIIIILPSYPWSQALINHFIHVEKELLTDEFQIPIYFTFNSSSVQEVFEQVSQLTRSNTQSSGLSALTRAISSTGYRLLTGSPVPKPIADNYVLNIEGRLGKESAKSTIIICAHYDTISAIPSLAYGADANGSGVVILLELARLLSRLYANKANKLPYQIVFLLTGGGKFNFVGSKRWLDQNIEDSVGLTLLDSVAQVICLEGLGSPNFGQNIYAHVSKPPKEGSFLYHFLKALNVASQLHSFPNEVLLYNHHQSPSNNESNNNTIQMIHKKINLNQEILAWEHERFSIHRLPSLTLSNWPSVQIANQWRQTSLDGIHIINKNNNNNHISMDLSNQTTLHYGTVHSAVLARNTRVILEALLRVLYDIHSNQSIIMNNSPIVESHWSNEITTSTLLDLITKTPRSAQYLTSKWITHYKSMEYITSTDRKDSFINRTSIIKDLEYYLSQMIDDVHSIQYSLNDETIKSNDKTSSSSSSNHKNNRIKSNTHLDSSETEFNSIPSMIITSLAASTEIDVILYTDIIPCIMSVHRLKSSIFDFAIACLITGYLGLMYMFLEHFHMVQNLFKFNRIVKSKSQ</sequence>
<keyword evidence="4" id="KW-0732">Signal</keyword>
<feature type="domain" description="Peptidase M28" evidence="12">
    <location>
        <begin position="198"/>
        <end position="338"/>
    </location>
</feature>
<evidence type="ECO:0000256" key="3">
    <source>
        <dbReference type="ARBA" id="ARBA00022692"/>
    </source>
</evidence>
<dbReference type="EMBL" id="AMPZ03000004">
    <property type="protein sequence ID" value="KAH9586031.1"/>
    <property type="molecule type" value="Genomic_DNA"/>
</dbReference>
<evidence type="ECO:0000313" key="13">
    <source>
        <dbReference type="EMBL" id="KAH9586031.1"/>
    </source>
</evidence>
<dbReference type="RefSeq" id="XP_051068566.1">
    <property type="nucleotide sequence ID" value="XM_051215353.1"/>
</dbReference>